<sequence>MAKINATSHPDEFIYALAAYGNDVLAASTSGLYRSADAGETWQLATASLGLNEEVPSTAVVFSPDYPEDHTIVAGMAGGILRSGDGAATWVLGVTPPPPPTITALVISPAFREDGILLAGTMDDGVLRSADRGYRWASWNFGLLDLSIFSLAISPDFASDETVFAGTESGIFRSTNGGRAWREVDLPTGYETVLSLGISPHFGKDGTLFAGTETQGLLRSTDGGVTWQKVGGDALEGPVNSVVVSPAFSQQKDVAVLCNGEIYLSRNGGDTWQPLWPELLAEGEVTALLAPQGFTGNATVWVGIVGGEVKRFTLS</sequence>
<dbReference type="Pfam" id="PF14870">
    <property type="entry name" value="PSII_BNR"/>
    <property type="match status" value="1"/>
</dbReference>
<protein>
    <recommendedName>
        <fullName evidence="7">Photosynthesis system II assembly factor Ycf48/Hcf136-like domain-containing protein</fullName>
    </recommendedName>
</protein>
<keyword evidence="3" id="KW-0119">Carbohydrate metabolism</keyword>
<evidence type="ECO:0000259" key="7">
    <source>
        <dbReference type="Pfam" id="PF14870"/>
    </source>
</evidence>
<keyword evidence="2" id="KW-0378">Hydrolase</keyword>
<evidence type="ECO:0000256" key="3">
    <source>
        <dbReference type="ARBA" id="ARBA00023277"/>
    </source>
</evidence>
<dbReference type="Gene3D" id="2.130.10.10">
    <property type="entry name" value="YVTN repeat-like/Quinoprotein amine dehydrogenase"/>
    <property type="match status" value="2"/>
</dbReference>
<keyword evidence="1" id="KW-0732">Signal</keyword>
<evidence type="ECO:0000313" key="8">
    <source>
        <dbReference type="EMBL" id="HGS21492.1"/>
    </source>
</evidence>
<accession>A0A7C4KH65</accession>
<evidence type="ECO:0000256" key="2">
    <source>
        <dbReference type="ARBA" id="ARBA00022801"/>
    </source>
</evidence>
<evidence type="ECO:0000256" key="4">
    <source>
        <dbReference type="ARBA" id="ARBA00023295"/>
    </source>
</evidence>
<dbReference type="InterPro" id="IPR028203">
    <property type="entry name" value="PSII_CF48-like_dom"/>
</dbReference>
<name>A0A7C4KH65_9CHLR</name>
<evidence type="ECO:0000256" key="6">
    <source>
        <dbReference type="ARBA" id="ARBA00037986"/>
    </source>
</evidence>
<evidence type="ECO:0000256" key="1">
    <source>
        <dbReference type="ARBA" id="ARBA00022729"/>
    </source>
</evidence>
<dbReference type="AlphaFoldDB" id="A0A7C4KH65"/>
<gene>
    <name evidence="8" type="ORF">ENT37_06460</name>
</gene>
<dbReference type="EMBL" id="DSYK01000323">
    <property type="protein sequence ID" value="HGS21492.1"/>
    <property type="molecule type" value="Genomic_DNA"/>
</dbReference>
<organism evidence="8">
    <name type="scientific">Anaerolinea thermolimosa</name>
    <dbReference type="NCBI Taxonomy" id="229919"/>
    <lineage>
        <taxon>Bacteria</taxon>
        <taxon>Bacillati</taxon>
        <taxon>Chloroflexota</taxon>
        <taxon>Anaerolineae</taxon>
        <taxon>Anaerolineales</taxon>
        <taxon>Anaerolineaceae</taxon>
        <taxon>Anaerolinea</taxon>
    </lineage>
</organism>
<keyword evidence="5" id="KW-0624">Polysaccharide degradation</keyword>
<dbReference type="GO" id="GO:0010411">
    <property type="term" value="P:xyloglucan metabolic process"/>
    <property type="evidence" value="ECO:0007669"/>
    <property type="project" value="TreeGrafter"/>
</dbReference>
<reference evidence="8" key="1">
    <citation type="journal article" date="2020" name="mSystems">
        <title>Genome- and Community-Level Interaction Insights into Carbon Utilization and Element Cycling Functions of Hydrothermarchaeota in Hydrothermal Sediment.</title>
        <authorList>
            <person name="Zhou Z."/>
            <person name="Liu Y."/>
            <person name="Xu W."/>
            <person name="Pan J."/>
            <person name="Luo Z.H."/>
            <person name="Li M."/>
        </authorList>
    </citation>
    <scope>NUCLEOTIDE SEQUENCE [LARGE SCALE GENOMIC DNA]</scope>
    <source>
        <strain evidence="8">SpSt-573</strain>
    </source>
</reference>
<dbReference type="SUPFAM" id="SSF110296">
    <property type="entry name" value="Oligoxyloglucan reducing end-specific cellobiohydrolase"/>
    <property type="match status" value="2"/>
</dbReference>
<evidence type="ECO:0000256" key="5">
    <source>
        <dbReference type="ARBA" id="ARBA00023326"/>
    </source>
</evidence>
<keyword evidence="4" id="KW-0326">Glycosidase</keyword>
<comment type="similarity">
    <text evidence="6">Belongs to the glycosyl hydrolase 74 family.</text>
</comment>
<dbReference type="GO" id="GO:0016798">
    <property type="term" value="F:hydrolase activity, acting on glycosyl bonds"/>
    <property type="evidence" value="ECO:0007669"/>
    <property type="project" value="UniProtKB-KW"/>
</dbReference>
<dbReference type="PANTHER" id="PTHR43739:SF2">
    <property type="entry name" value="OLIGOXYLOGLUCAN-REDUCING END-SPECIFIC XYLOGLUCANASE-RELATED"/>
    <property type="match status" value="1"/>
</dbReference>
<dbReference type="GO" id="GO:0000272">
    <property type="term" value="P:polysaccharide catabolic process"/>
    <property type="evidence" value="ECO:0007669"/>
    <property type="project" value="UniProtKB-KW"/>
</dbReference>
<dbReference type="InterPro" id="IPR015943">
    <property type="entry name" value="WD40/YVTN_repeat-like_dom_sf"/>
</dbReference>
<dbReference type="PANTHER" id="PTHR43739">
    <property type="entry name" value="XYLOGLUCANASE (EUROFUNG)"/>
    <property type="match status" value="1"/>
</dbReference>
<proteinExistence type="inferred from homology"/>
<comment type="caution">
    <text evidence="8">The sequence shown here is derived from an EMBL/GenBank/DDBJ whole genome shotgun (WGS) entry which is preliminary data.</text>
</comment>
<dbReference type="InterPro" id="IPR052025">
    <property type="entry name" value="Xyloglucanase_GH74"/>
</dbReference>
<feature type="domain" description="Photosynthesis system II assembly factor Ycf48/Hcf136-like" evidence="7">
    <location>
        <begin position="144"/>
        <end position="274"/>
    </location>
</feature>